<keyword evidence="5" id="KW-1185">Reference proteome</keyword>
<evidence type="ECO:0000256" key="3">
    <source>
        <dbReference type="ARBA" id="ARBA00023027"/>
    </source>
</evidence>
<keyword evidence="1" id="KW-0479">Metal-binding</keyword>
<dbReference type="Gene3D" id="3.40.718.10">
    <property type="entry name" value="Isopropylmalate Dehydrogenase"/>
    <property type="match status" value="1"/>
</dbReference>
<dbReference type="Pfam" id="PF04166">
    <property type="entry name" value="PdxA"/>
    <property type="match status" value="1"/>
</dbReference>
<protein>
    <submittedName>
        <fullName evidence="4">4-hydroxythreonine-4-phosphate dehydrogenase</fullName>
    </submittedName>
</protein>
<evidence type="ECO:0000256" key="2">
    <source>
        <dbReference type="ARBA" id="ARBA00023002"/>
    </source>
</evidence>
<dbReference type="PANTHER" id="PTHR30004:SF6">
    <property type="entry name" value="D-THREONATE 4-PHOSPHATE DEHYDROGENASE"/>
    <property type="match status" value="1"/>
</dbReference>
<name>A0ABN6EEN2_9BACT</name>
<accession>A0ABN6EEN2</accession>
<dbReference type="SUPFAM" id="SSF53659">
    <property type="entry name" value="Isocitrate/Isopropylmalate dehydrogenase-like"/>
    <property type="match status" value="1"/>
</dbReference>
<keyword evidence="3" id="KW-0520">NAD</keyword>
<organism evidence="4 5">
    <name type="scientific">Prevotella herbatica</name>
    <dbReference type="NCBI Taxonomy" id="2801997"/>
    <lineage>
        <taxon>Bacteria</taxon>
        <taxon>Pseudomonadati</taxon>
        <taxon>Bacteroidota</taxon>
        <taxon>Bacteroidia</taxon>
        <taxon>Bacteroidales</taxon>
        <taxon>Prevotellaceae</taxon>
        <taxon>Prevotella</taxon>
    </lineage>
</organism>
<dbReference type="EMBL" id="AP024484">
    <property type="protein sequence ID" value="BCS84355.1"/>
    <property type="molecule type" value="Genomic_DNA"/>
</dbReference>
<dbReference type="InterPro" id="IPR005255">
    <property type="entry name" value="PdxA_fam"/>
</dbReference>
<evidence type="ECO:0000313" key="4">
    <source>
        <dbReference type="EMBL" id="BCS84355.1"/>
    </source>
</evidence>
<sequence length="362" mass="40118">MENKKNRVAITHGDTNGIGYELIFKTFAEPEILELCTPIIYGSPKIAAYHRKALDIQANFSIINDASEAVDGRVNLLTCYDDDIKVELGTPTEESGLAAIKALDRAMTDFRDGAYDVLVNCPVDNTNINVEGYKFHGISKYIETCLGDGEKSMSVYLNDTMRMVVATEGVSIKDVPESLSKDFIKEKATKLFKSICRDFNVSSPRVAILSLNPGQLSKEENEILIPAIDELAEAGIQTFGPYSSETFFGNGYYGDFDGVIAMYYDQGIPAFKAISTDGIVKFDAGLKIVSVTPDCGTEFDIAGKGVADEAAFRNSIYTAIDIFRNRANYDDPMHNPLQKLYHEKHDDGDKIRFSIPKKRENR</sequence>
<dbReference type="Proteomes" id="UP001319045">
    <property type="component" value="Chromosome"/>
</dbReference>
<reference evidence="4 5" key="1">
    <citation type="journal article" date="2022" name="Int. J. Syst. Evol. Microbiol.">
        <title>Prevotella herbatica sp. nov., a plant polysaccharide-decomposing anaerobic bacterium isolated from a methanogenic reactor.</title>
        <authorList>
            <person name="Uek A."/>
            <person name="Tonouchi A."/>
            <person name="Kaku N."/>
            <person name="Ueki K."/>
        </authorList>
    </citation>
    <scope>NUCLEOTIDE SEQUENCE [LARGE SCALE GENOMIC DNA]</scope>
    <source>
        <strain evidence="4 5">WR041</strain>
    </source>
</reference>
<gene>
    <name evidence="4" type="primary">pdxA</name>
    <name evidence="4" type="ORF">prwr041_02480</name>
</gene>
<keyword evidence="2" id="KW-0560">Oxidoreductase</keyword>
<evidence type="ECO:0000256" key="1">
    <source>
        <dbReference type="ARBA" id="ARBA00022723"/>
    </source>
</evidence>
<dbReference type="RefSeq" id="WP_207154536.1">
    <property type="nucleotide sequence ID" value="NZ_AP024484.1"/>
</dbReference>
<evidence type="ECO:0000313" key="5">
    <source>
        <dbReference type="Proteomes" id="UP001319045"/>
    </source>
</evidence>
<proteinExistence type="predicted"/>
<dbReference type="PANTHER" id="PTHR30004">
    <property type="entry name" value="4-HYDROXYTHREONINE-4-PHOSPHATE DEHYDROGENASE"/>
    <property type="match status" value="1"/>
</dbReference>